<dbReference type="OrthoDB" id="9795716at2"/>
<organism evidence="1 2">
    <name type="scientific">Yoonia sediminilitoris</name>
    <dbReference type="NCBI Taxonomy" id="1286148"/>
    <lineage>
        <taxon>Bacteria</taxon>
        <taxon>Pseudomonadati</taxon>
        <taxon>Pseudomonadota</taxon>
        <taxon>Alphaproteobacteria</taxon>
        <taxon>Rhodobacterales</taxon>
        <taxon>Paracoccaceae</taxon>
        <taxon>Yoonia</taxon>
    </lineage>
</organism>
<comment type="caution">
    <text evidence="1">The sequence shown here is derived from an EMBL/GenBank/DDBJ whole genome shotgun (WGS) entry which is preliminary data.</text>
</comment>
<dbReference type="SUPFAM" id="SSF52540">
    <property type="entry name" value="P-loop containing nucleoside triphosphate hydrolases"/>
    <property type="match status" value="1"/>
</dbReference>
<accession>A0A2T6KD24</accession>
<evidence type="ECO:0000313" key="2">
    <source>
        <dbReference type="Proteomes" id="UP000244523"/>
    </source>
</evidence>
<dbReference type="InterPro" id="IPR027417">
    <property type="entry name" value="P-loop_NTPase"/>
</dbReference>
<reference evidence="1 2" key="1">
    <citation type="submission" date="2018-04" db="EMBL/GenBank/DDBJ databases">
        <title>Genomic Encyclopedia of Archaeal and Bacterial Type Strains, Phase II (KMG-II): from individual species to whole genera.</title>
        <authorList>
            <person name="Goeker M."/>
        </authorList>
    </citation>
    <scope>NUCLEOTIDE SEQUENCE [LARGE SCALE GENOMIC DNA]</scope>
    <source>
        <strain evidence="1 2">DSM 29955</strain>
    </source>
</reference>
<dbReference type="AlphaFoldDB" id="A0A2T6KD24"/>
<dbReference type="Proteomes" id="UP000244523">
    <property type="component" value="Unassembled WGS sequence"/>
</dbReference>
<dbReference type="RefSeq" id="WP_108387265.1">
    <property type="nucleotide sequence ID" value="NZ_QBUD01000009.1"/>
</dbReference>
<protein>
    <submittedName>
        <fullName evidence="1">Uncharacterized protein</fullName>
    </submittedName>
</protein>
<sequence length="237" mass="25933">MFVEFLGLPASGKTTLITAVHKALVVAGVRVCFDDGLETQDRTLPGYIRRKPLSRAIYRLEQFRSSYPECASIIDQIGSQDINAKALLLGTGAKYQMFRANPDLCDMVLADEGFLHRAIYLIARTDADQKQLLDAFCHAMPVPKALAHLTLPAAQSFSRAVERLAARDKSGQDLQQIERRIKMAHGDVQALANRAALMDQAVKTLAQRGTQILQISTDAAPSDAILQTSLGLMRAIA</sequence>
<keyword evidence="2" id="KW-1185">Reference proteome</keyword>
<proteinExistence type="predicted"/>
<name>A0A2T6KD24_9RHOB</name>
<dbReference type="EMBL" id="QBUD01000009">
    <property type="protein sequence ID" value="PUB12835.1"/>
    <property type="molecule type" value="Genomic_DNA"/>
</dbReference>
<gene>
    <name evidence="1" type="ORF">C8N45_109146</name>
</gene>
<evidence type="ECO:0000313" key="1">
    <source>
        <dbReference type="EMBL" id="PUB12835.1"/>
    </source>
</evidence>
<dbReference type="Gene3D" id="3.40.50.300">
    <property type="entry name" value="P-loop containing nucleotide triphosphate hydrolases"/>
    <property type="match status" value="1"/>
</dbReference>